<dbReference type="GO" id="GO:0033214">
    <property type="term" value="P:siderophore-iron import into cell"/>
    <property type="evidence" value="ECO:0007669"/>
    <property type="project" value="TreeGrafter"/>
</dbReference>
<comment type="similarity">
    <text evidence="2">Belongs to the binding-protein-dependent transport system permease family. FecCD subfamily.</text>
</comment>
<evidence type="ECO:0000256" key="8">
    <source>
        <dbReference type="SAM" id="Phobius"/>
    </source>
</evidence>
<dbReference type="EMBL" id="JAAGOB010000006">
    <property type="protein sequence ID" value="NED96108.1"/>
    <property type="molecule type" value="Genomic_DNA"/>
</dbReference>
<dbReference type="Proteomes" id="UP000469185">
    <property type="component" value="Unassembled WGS sequence"/>
</dbReference>
<comment type="subcellular location">
    <subcellularLocation>
        <location evidence="1">Cell membrane</location>
        <topology evidence="1">Multi-pass membrane protein</topology>
    </subcellularLocation>
</comment>
<protein>
    <submittedName>
        <fullName evidence="9">Iron chelate uptake ABC transporter family permease subunit</fullName>
    </submittedName>
</protein>
<keyword evidence="10" id="KW-1185">Reference proteome</keyword>
<name>A0A6N9YMM3_9ACTN</name>
<keyword evidence="4" id="KW-1003">Cell membrane</keyword>
<evidence type="ECO:0000313" key="9">
    <source>
        <dbReference type="EMBL" id="NED96108.1"/>
    </source>
</evidence>
<feature type="transmembrane region" description="Helical" evidence="8">
    <location>
        <begin position="213"/>
        <end position="237"/>
    </location>
</feature>
<dbReference type="Gene3D" id="1.10.3470.10">
    <property type="entry name" value="ABC transporter involved in vitamin B12 uptake, BtuC"/>
    <property type="match status" value="1"/>
</dbReference>
<evidence type="ECO:0000256" key="2">
    <source>
        <dbReference type="ARBA" id="ARBA00007935"/>
    </source>
</evidence>
<dbReference type="Pfam" id="PF01032">
    <property type="entry name" value="FecCD"/>
    <property type="match status" value="1"/>
</dbReference>
<feature type="transmembrane region" description="Helical" evidence="8">
    <location>
        <begin position="110"/>
        <end position="129"/>
    </location>
</feature>
<feature type="transmembrane region" description="Helical" evidence="8">
    <location>
        <begin position="135"/>
        <end position="153"/>
    </location>
</feature>
<dbReference type="GO" id="GO:0005886">
    <property type="term" value="C:plasma membrane"/>
    <property type="evidence" value="ECO:0007669"/>
    <property type="project" value="UniProtKB-SubCell"/>
</dbReference>
<feature type="transmembrane region" description="Helical" evidence="8">
    <location>
        <begin position="323"/>
        <end position="341"/>
    </location>
</feature>
<gene>
    <name evidence="9" type="ORF">G1H11_12395</name>
</gene>
<feature type="transmembrane region" description="Helical" evidence="8">
    <location>
        <begin position="295"/>
        <end position="316"/>
    </location>
</feature>
<evidence type="ECO:0000256" key="5">
    <source>
        <dbReference type="ARBA" id="ARBA00022692"/>
    </source>
</evidence>
<sequence length="348" mass="34917">MTTSISSATPSPASTEAHGDRGRAARLALGLLLAAAALAVACLASLAIGNKALSLSEVWLALTQPGESYAHVVVDSRIPRTVLGAVAGTSLAVAGVIIQGITRNPLGDPGLLGVNAGASAAIVTGIAFLGVGSASVWAAIPGAFLAVVVVYVLGSGRRGVTPLRLVLAGAVITAVLTAYVQAVALTHPDAFDNYRFWVVGALAGRGFDVVGEVIPFVVAGLGLAILLVPGMNVLALGDDTARALGASTALIRVGGAASATLLSAAATAACGPIAFVGLAVPHMVRPFTGPDHRWLLPYCAMLGPVLLLAADIIGRIVVRPGELMVGIVTAFLGAPILMLSVRRMKGRA</sequence>
<dbReference type="FunFam" id="1.10.3470.10:FF:000001">
    <property type="entry name" value="Vitamin B12 ABC transporter permease BtuC"/>
    <property type="match status" value="1"/>
</dbReference>
<evidence type="ECO:0000256" key="6">
    <source>
        <dbReference type="ARBA" id="ARBA00022989"/>
    </source>
</evidence>
<keyword evidence="7 8" id="KW-0472">Membrane</keyword>
<keyword evidence="6 8" id="KW-1133">Transmembrane helix</keyword>
<dbReference type="GO" id="GO:0022857">
    <property type="term" value="F:transmembrane transporter activity"/>
    <property type="evidence" value="ECO:0007669"/>
    <property type="project" value="InterPro"/>
</dbReference>
<evidence type="ECO:0000313" key="10">
    <source>
        <dbReference type="Proteomes" id="UP000469185"/>
    </source>
</evidence>
<feature type="transmembrane region" description="Helical" evidence="8">
    <location>
        <begin position="165"/>
        <end position="185"/>
    </location>
</feature>
<evidence type="ECO:0000256" key="7">
    <source>
        <dbReference type="ARBA" id="ARBA00023136"/>
    </source>
</evidence>
<reference evidence="9 10" key="1">
    <citation type="submission" date="2020-02" db="EMBL/GenBank/DDBJ databases">
        <authorList>
            <person name="Li X.-J."/>
            <person name="Feng X.-M."/>
        </authorList>
    </citation>
    <scope>NUCLEOTIDE SEQUENCE [LARGE SCALE GENOMIC DNA]</scope>
    <source>
        <strain evidence="9 10">CGMCC 4.7225</strain>
    </source>
</reference>
<evidence type="ECO:0000256" key="1">
    <source>
        <dbReference type="ARBA" id="ARBA00004651"/>
    </source>
</evidence>
<proteinExistence type="inferred from homology"/>
<dbReference type="CDD" id="cd06550">
    <property type="entry name" value="TM_ABC_iron-siderophores_like"/>
    <property type="match status" value="1"/>
</dbReference>
<feature type="transmembrane region" description="Helical" evidence="8">
    <location>
        <begin position="249"/>
        <end position="275"/>
    </location>
</feature>
<accession>A0A6N9YMM3</accession>
<evidence type="ECO:0000256" key="3">
    <source>
        <dbReference type="ARBA" id="ARBA00022448"/>
    </source>
</evidence>
<feature type="transmembrane region" description="Helical" evidence="8">
    <location>
        <begin position="27"/>
        <end position="48"/>
    </location>
</feature>
<dbReference type="RefSeq" id="WP_163818902.1">
    <property type="nucleotide sequence ID" value="NZ_JAAGOB010000006.1"/>
</dbReference>
<organism evidence="9 10">
    <name type="scientific">Phytoactinopolyspora alkaliphila</name>
    <dbReference type="NCBI Taxonomy" id="1783498"/>
    <lineage>
        <taxon>Bacteria</taxon>
        <taxon>Bacillati</taxon>
        <taxon>Actinomycetota</taxon>
        <taxon>Actinomycetes</taxon>
        <taxon>Jiangellales</taxon>
        <taxon>Jiangellaceae</taxon>
        <taxon>Phytoactinopolyspora</taxon>
    </lineage>
</organism>
<keyword evidence="3" id="KW-0813">Transport</keyword>
<feature type="transmembrane region" description="Helical" evidence="8">
    <location>
        <begin position="78"/>
        <end position="98"/>
    </location>
</feature>
<dbReference type="PANTHER" id="PTHR30472:SF1">
    <property type="entry name" value="FE(3+) DICITRATE TRANSPORT SYSTEM PERMEASE PROTEIN FECC-RELATED"/>
    <property type="match status" value="1"/>
</dbReference>
<comment type="caution">
    <text evidence="9">The sequence shown here is derived from an EMBL/GenBank/DDBJ whole genome shotgun (WGS) entry which is preliminary data.</text>
</comment>
<dbReference type="PANTHER" id="PTHR30472">
    <property type="entry name" value="FERRIC ENTEROBACTIN TRANSPORT SYSTEM PERMEASE PROTEIN"/>
    <property type="match status" value="1"/>
</dbReference>
<dbReference type="AlphaFoldDB" id="A0A6N9YMM3"/>
<evidence type="ECO:0000256" key="4">
    <source>
        <dbReference type="ARBA" id="ARBA00022475"/>
    </source>
</evidence>
<dbReference type="InterPro" id="IPR000522">
    <property type="entry name" value="ABC_transptr_permease_BtuC"/>
</dbReference>
<dbReference type="InterPro" id="IPR037294">
    <property type="entry name" value="ABC_BtuC-like"/>
</dbReference>
<dbReference type="SUPFAM" id="SSF81345">
    <property type="entry name" value="ABC transporter involved in vitamin B12 uptake, BtuC"/>
    <property type="match status" value="1"/>
</dbReference>
<keyword evidence="5 8" id="KW-0812">Transmembrane</keyword>